<sequence length="1780" mass="200197">MSFSWDAVDQRTRQKMENDRALKDFLLLQQAETKSRKLAEKQNDIAEYQRNIVGPSITVGTRNGVNQQQQQRRSTTNDLRLLYTPSPFQQLQALPPAAGPRLNNPLQTGSADKEQATSILGPKNVSPNDYSYTGSHDGDYTKRSRRHSDTYDTLSHYHHHHEPPFENTDISGQLRVTIDQLHNERRARTWLETEVQSGKAQLAQLSARVEKLSEIIAHERTTTTEAARAADQAEHRASAAAQELTARFERAQAKIHSLVAEMATRQKSLEYHDSEESERHRVLADEVNTLRYKLESFGLATAEVGNEVRAKARDLEYEQQRGADTMRVIKDHDHALETLHHTIDASSDSLSKKFEITLVEIRQRVDSEARGRFQFESGMRELYADMRKVLSTQERETTDRIESARQQASVAFDRERLERERNIGLVMDEVRNSEKIVKDALTLATDKMSSQIMSIDDVVGQERVLRVKFENQVKLNIEEGFKLIQTTVMKRFEEMQLIQADLRHSVGSAVKALKESVTLVERTNDQKIGAIEEVLKAEIRSRMETDRQVSETKKEMEVVSTAIEKRAMAAIVQAIEESRENNSKLQDDLKKTAEQLISAKTRSIDDLENQVELLRKRLIESDTETTAKIRLAHLSAEQVGRTAQASLDVVELRMEAKFSAEQKNFDEVTEKLKVVAEHSGKIKIEIEEKTNFRSLQVESAMAAFKEELEMRLSKTDAVDLETKLVASIASVKSSIGLVHQTIQILRDEIEQRASKRDLDDSETRFKINLTSLGSRISEIDENFFEIKDEISSKTSRKEFEDHNSNLKSVILNLELKEVGFDELLDKIQNELSEKASKKNIEDQDDRFKNFIMEQESNSMNLEENFRSLKDLVGLRATKLEIEDLEKKLSEQIFSIQDRVGEVSASVSEAKTEISQTMHDDVEEMVASINSALDSVQARTDKIDNCVEGMKLRISEAENSSRSRIQMFTNTIETLISESSITGGKAKEIMAQQIKELAQKIDNLPKQISEYEFQSEEFKKRIVDLANSEEDRINILFAEIRENLAAKVNETTLEKVQSDLTKGLQKLIAQQEIETMNVEQVKIKVNDLETFNREKMREFKMTLEKNTDDQASAIRSWRDSYGKRFEELDARTGSIPKILDQTWGEIRKIKFDIDERLRNDLSHLEKELNVTRSELASKVSNRSLDAAVSISVGPFNSRLDRLNRDIDELRSMTARLQGDVNGKICSGYSDFLSSSNTGVVNVHKPVTFAPIRETKINSDPKLERIADMAEANKITESEEAKELAFSISGSSSKDFEAALNKVAALHNKHGPFELMLSTGDFFAAPAADSMLAAKLLSNSIIVPAPLYVVAGRTPPPTRIAERVATTGEICANVYFLGDNGVFATTEGLRIAYLSGILASTSQQPPKNPPDVQVYTRNTAFNMAAALPPAPHIDILITNDFPKDISRLSPLAEESSSWLNAGSEPIANLAFNLRPRYHFASSVAVLGVEKSNVFFEREPYSNPLKDNEPGAIVSRFIGLASFPENGVKSKERWFYAFNIVPMSKLDSGLLYNIPENTTSSPYTSPSQTPPAGYVCHACKDPGHWIANCPKRNTNARNSTRDPSQCWFCLSSPSIEKHLLVTIKEESYIACSKGGLSEWGGHLLIVPIGHIGSRHDISNDDALNTEIQECKDLIKTRFKEKTGDLPVFFEVYAGGQPGESGKKVQHMHIQVVPIPATLVENVRKIFLNAAALESLTEITGATLPNDPTLPYLRIEIPDGEDALVLTASANGASHPFFNQQFAR</sequence>
<dbReference type="InterPro" id="IPR036875">
    <property type="entry name" value="Znf_CCHC_sf"/>
</dbReference>
<keyword evidence="8" id="KW-1185">Reference proteome</keyword>
<evidence type="ECO:0000313" key="8">
    <source>
        <dbReference type="Proteomes" id="UP001211907"/>
    </source>
</evidence>
<name>A0AAD5T2K4_9FUNG</name>
<dbReference type="PANTHER" id="PTHR12072:SF4">
    <property type="entry name" value="CWF19-LIKE PROTEIN 1"/>
    <property type="match status" value="1"/>
</dbReference>
<dbReference type="CDD" id="cd07380">
    <property type="entry name" value="MPP_CWF19_N"/>
    <property type="match status" value="1"/>
</dbReference>
<dbReference type="SUPFAM" id="SSF57756">
    <property type="entry name" value="Retrovirus zinc finger-like domains"/>
    <property type="match status" value="1"/>
</dbReference>
<feature type="region of interest" description="Disordered" evidence="5">
    <location>
        <begin position="91"/>
        <end position="147"/>
    </location>
</feature>
<gene>
    <name evidence="7" type="ORF">HK100_010190</name>
</gene>
<organism evidence="7 8">
    <name type="scientific">Physocladia obscura</name>
    <dbReference type="NCBI Taxonomy" id="109957"/>
    <lineage>
        <taxon>Eukaryota</taxon>
        <taxon>Fungi</taxon>
        <taxon>Fungi incertae sedis</taxon>
        <taxon>Chytridiomycota</taxon>
        <taxon>Chytridiomycota incertae sedis</taxon>
        <taxon>Chytridiomycetes</taxon>
        <taxon>Chytridiales</taxon>
        <taxon>Chytriomycetaceae</taxon>
        <taxon>Physocladia</taxon>
    </lineage>
</organism>
<dbReference type="SUPFAM" id="SSF54197">
    <property type="entry name" value="HIT-like"/>
    <property type="match status" value="1"/>
</dbReference>
<dbReference type="InterPro" id="IPR001878">
    <property type="entry name" value="Znf_CCHC"/>
</dbReference>
<dbReference type="PANTHER" id="PTHR12072">
    <property type="entry name" value="CWF19, CELL CYCLE CONTROL PROTEIN"/>
    <property type="match status" value="1"/>
</dbReference>
<evidence type="ECO:0000256" key="2">
    <source>
        <dbReference type="ARBA" id="ARBA00022771"/>
    </source>
</evidence>
<dbReference type="Gene3D" id="1.10.287.1490">
    <property type="match status" value="1"/>
</dbReference>
<dbReference type="GO" id="GO:0000398">
    <property type="term" value="P:mRNA splicing, via spliceosome"/>
    <property type="evidence" value="ECO:0007669"/>
    <property type="project" value="TreeGrafter"/>
</dbReference>
<dbReference type="GO" id="GO:0061632">
    <property type="term" value="F:RNA lariat debranching enzyme activator activity"/>
    <property type="evidence" value="ECO:0007669"/>
    <property type="project" value="TreeGrafter"/>
</dbReference>
<feature type="compositionally biased region" description="Basic and acidic residues" evidence="5">
    <location>
        <begin position="136"/>
        <end position="147"/>
    </location>
</feature>
<keyword evidence="2" id="KW-0863">Zinc-finger</keyword>
<feature type="coiled-coil region" evidence="4">
    <location>
        <begin position="568"/>
        <end position="624"/>
    </location>
</feature>
<dbReference type="InterPro" id="IPR025829">
    <property type="entry name" value="Zn_knuckle_CX2CX3GHX4C"/>
</dbReference>
<dbReference type="InterPro" id="IPR006768">
    <property type="entry name" value="Cwf19-like_C_dom-1"/>
</dbReference>
<dbReference type="Pfam" id="PF13696">
    <property type="entry name" value="zf-CCHC_2"/>
    <property type="match status" value="1"/>
</dbReference>
<proteinExistence type="predicted"/>
<dbReference type="GO" id="GO:0008270">
    <property type="term" value="F:zinc ion binding"/>
    <property type="evidence" value="ECO:0007669"/>
    <property type="project" value="UniProtKB-KW"/>
</dbReference>
<dbReference type="EMBL" id="JADGJH010000552">
    <property type="protein sequence ID" value="KAJ3126581.1"/>
    <property type="molecule type" value="Genomic_DNA"/>
</dbReference>
<dbReference type="SMART" id="SM00343">
    <property type="entry name" value="ZnF_C2HC"/>
    <property type="match status" value="1"/>
</dbReference>
<evidence type="ECO:0000313" key="7">
    <source>
        <dbReference type="EMBL" id="KAJ3126581.1"/>
    </source>
</evidence>
<accession>A0AAD5T2K4</accession>
<evidence type="ECO:0000256" key="4">
    <source>
        <dbReference type="SAM" id="Coils"/>
    </source>
</evidence>
<feature type="non-terminal residue" evidence="7">
    <location>
        <position position="1780"/>
    </location>
</feature>
<dbReference type="GO" id="GO:0071014">
    <property type="term" value="C:post-mRNA release spliceosomal complex"/>
    <property type="evidence" value="ECO:0007669"/>
    <property type="project" value="TreeGrafter"/>
</dbReference>
<dbReference type="InterPro" id="IPR036265">
    <property type="entry name" value="HIT-like_sf"/>
</dbReference>
<dbReference type="GO" id="GO:0003676">
    <property type="term" value="F:nucleic acid binding"/>
    <property type="evidence" value="ECO:0007669"/>
    <property type="project" value="InterPro"/>
</dbReference>
<evidence type="ECO:0000256" key="5">
    <source>
        <dbReference type="SAM" id="MobiDB-lite"/>
    </source>
</evidence>
<keyword evidence="4" id="KW-0175">Coiled coil</keyword>
<dbReference type="InterPro" id="IPR040194">
    <property type="entry name" value="Cwf19-like"/>
</dbReference>
<feature type="compositionally biased region" description="Polar residues" evidence="5">
    <location>
        <begin position="125"/>
        <end position="134"/>
    </location>
</feature>
<reference evidence="7" key="1">
    <citation type="submission" date="2020-05" db="EMBL/GenBank/DDBJ databases">
        <title>Phylogenomic resolution of chytrid fungi.</title>
        <authorList>
            <person name="Stajich J.E."/>
            <person name="Amses K."/>
            <person name="Simmons R."/>
            <person name="Seto K."/>
            <person name="Myers J."/>
            <person name="Bonds A."/>
            <person name="Quandt C.A."/>
            <person name="Barry K."/>
            <person name="Liu P."/>
            <person name="Grigoriev I."/>
            <person name="Longcore J.E."/>
            <person name="James T.Y."/>
        </authorList>
    </citation>
    <scope>NUCLEOTIDE SEQUENCE</scope>
    <source>
        <strain evidence="7">JEL0513</strain>
    </source>
</reference>
<evidence type="ECO:0000259" key="6">
    <source>
        <dbReference type="SMART" id="SM00343"/>
    </source>
</evidence>
<dbReference type="Pfam" id="PF04677">
    <property type="entry name" value="CwfJ_C_1"/>
    <property type="match status" value="1"/>
</dbReference>
<dbReference type="Gene3D" id="4.10.60.10">
    <property type="entry name" value="Zinc finger, CCHC-type"/>
    <property type="match status" value="1"/>
</dbReference>
<dbReference type="Gene3D" id="3.30.428.10">
    <property type="entry name" value="HIT-like"/>
    <property type="match status" value="1"/>
</dbReference>
<keyword evidence="3" id="KW-0862">Zinc</keyword>
<protein>
    <recommendedName>
        <fullName evidence="6">CCHC-type domain-containing protein</fullName>
    </recommendedName>
</protein>
<evidence type="ECO:0000256" key="3">
    <source>
        <dbReference type="ARBA" id="ARBA00022833"/>
    </source>
</evidence>
<comment type="caution">
    <text evidence="7">The sequence shown here is derived from an EMBL/GenBank/DDBJ whole genome shotgun (WGS) entry which is preliminary data.</text>
</comment>
<feature type="domain" description="CCHC-type" evidence="6">
    <location>
        <begin position="1572"/>
        <end position="1588"/>
    </location>
</feature>
<dbReference type="Proteomes" id="UP001211907">
    <property type="component" value="Unassembled WGS sequence"/>
</dbReference>
<evidence type="ECO:0000256" key="1">
    <source>
        <dbReference type="ARBA" id="ARBA00022723"/>
    </source>
</evidence>
<keyword evidence="1" id="KW-0479">Metal-binding</keyword>